<dbReference type="RefSeq" id="WP_131356933.1">
    <property type="nucleotide sequence ID" value="NZ_SJKB01000005.1"/>
</dbReference>
<accession>A0A4R0KS43</accession>
<evidence type="ECO:0000313" key="2">
    <source>
        <dbReference type="Proteomes" id="UP000291144"/>
    </source>
</evidence>
<evidence type="ECO:0000313" key="1">
    <source>
        <dbReference type="EMBL" id="TCC61028.1"/>
    </source>
</evidence>
<protein>
    <submittedName>
        <fullName evidence="1">Uncharacterized protein</fullName>
    </submittedName>
</protein>
<organism evidence="1 2">
    <name type="scientific">Kribbella pittospori</name>
    <dbReference type="NCBI Taxonomy" id="722689"/>
    <lineage>
        <taxon>Bacteria</taxon>
        <taxon>Bacillati</taxon>
        <taxon>Actinomycetota</taxon>
        <taxon>Actinomycetes</taxon>
        <taxon>Propionibacteriales</taxon>
        <taxon>Kribbellaceae</taxon>
        <taxon>Kribbella</taxon>
    </lineage>
</organism>
<keyword evidence="2" id="KW-1185">Reference proteome</keyword>
<reference evidence="1 2" key="1">
    <citation type="submission" date="2019-02" db="EMBL/GenBank/DDBJ databases">
        <title>Kribbella capetownensis sp. nov. and Kribbella speibonae sp. nov., isolated from soil.</title>
        <authorList>
            <person name="Curtis S.M."/>
            <person name="Norton I."/>
            <person name="Everest G.J."/>
            <person name="Meyers P.R."/>
        </authorList>
    </citation>
    <scope>NUCLEOTIDE SEQUENCE [LARGE SCALE GENOMIC DNA]</scope>
    <source>
        <strain evidence="1 2">NRRL B-24813</strain>
    </source>
</reference>
<gene>
    <name evidence="1" type="ORF">E0H73_17375</name>
</gene>
<proteinExistence type="predicted"/>
<dbReference type="Proteomes" id="UP000291144">
    <property type="component" value="Unassembled WGS sequence"/>
</dbReference>
<dbReference type="AlphaFoldDB" id="A0A4R0KS43"/>
<dbReference type="EMBL" id="SJKB01000005">
    <property type="protein sequence ID" value="TCC61028.1"/>
    <property type="molecule type" value="Genomic_DNA"/>
</dbReference>
<name>A0A4R0KS43_9ACTN</name>
<comment type="caution">
    <text evidence="1">The sequence shown here is derived from an EMBL/GenBank/DDBJ whole genome shotgun (WGS) entry which is preliminary data.</text>
</comment>
<dbReference type="OrthoDB" id="3829778at2"/>
<sequence>MSTDLEQLMIQAADDTDHPLQTSVEDIVRRGRRTTRITRAATVGTTLLTTAAVVAGITAWTAHRGGSAQPAGAPGVGVALQPAASTLTDAQIISRCGPLDDQWQLGHHKAGGGTGTIAGWKVAVSQAAGTWIRAILVSPDKKRWAICQQNSGAGTPRDNYLREDLKYQEPFVNWTDSDGTEGPVPANVASVDIEIDGVTSEATVKNGFMLWYADLDPRKVADKPIWAIYYDKTGREIARFDSNDYNPYEGEKPRRKPIYPK</sequence>